<dbReference type="Proteomes" id="UP000663444">
    <property type="component" value="Chromosome"/>
</dbReference>
<dbReference type="InterPro" id="IPR018821">
    <property type="entry name" value="DUF294_put_nucleoTrafse_sb-bd"/>
</dbReference>
<evidence type="ECO:0000256" key="1">
    <source>
        <dbReference type="ARBA" id="ARBA00022737"/>
    </source>
</evidence>
<keyword evidence="1" id="KW-0677">Repeat</keyword>
<name>A0A974SMD2_9RHOO</name>
<dbReference type="CDD" id="cd05401">
    <property type="entry name" value="NT_GlnE_GlnD_like"/>
    <property type="match status" value="1"/>
</dbReference>
<feature type="domain" description="CBS" evidence="3">
    <location>
        <begin position="156"/>
        <end position="213"/>
    </location>
</feature>
<dbReference type="InterPro" id="IPR000644">
    <property type="entry name" value="CBS_dom"/>
</dbReference>
<dbReference type="SUPFAM" id="SSF54631">
    <property type="entry name" value="CBS-domain pair"/>
    <property type="match status" value="1"/>
</dbReference>
<dbReference type="SMART" id="SM00116">
    <property type="entry name" value="CBS"/>
    <property type="match status" value="2"/>
</dbReference>
<organism evidence="4 5">
    <name type="scientific">Azospira restricta</name>
    <dbReference type="NCBI Taxonomy" id="404405"/>
    <lineage>
        <taxon>Bacteria</taxon>
        <taxon>Pseudomonadati</taxon>
        <taxon>Pseudomonadota</taxon>
        <taxon>Betaproteobacteria</taxon>
        <taxon>Rhodocyclales</taxon>
        <taxon>Rhodocyclaceae</taxon>
        <taxon>Azospira</taxon>
    </lineage>
</organism>
<sequence length="618" mass="65838">MRVELAEIRDFLAPLPPFSLLDADALDALPAQLAVRYLRRGSDFPPAGEAPALYVVRKGAIERRDAHGSLVDVFADGDVVDATAADDDGSRRVAVEDSLLYLLPAPALQALRRAQPAVDAHFARSAAERLRHARRPSDGDDAADADALLRPVGELATRAPVTAPPTLSIREAARRMSAARVSALMIVDDGRLAGIVTDRDLRRRCLATGLPAEAAVASIMSAPVAAIDPESPAFEALLAMTRRGIHHLPLVDAGGVRGLVSSSDLLRGQRAGSVQLARRIRRCASPAELAAAAGELPELQLRLVAAGAGAAQVGHALTALYDALACRLLELAESELGPPPVPYAWAACGSQGRHEQTLRSDQDNALIVHDDFRPEAHGAWFAALAQAVADGLDACGLRYCPGRVMASTADWRQPVRVWSERFAEWIRAADKRSAMLAANFLDLRVVRGDPALLAPVHATVVRECARHESFVAQMTANALENRPPLGFFRQLLLVRGGTATDAFDVKRGGLLPISDLARVHALAAGCAEIGTLPRLRAAAGGPTLSAYGARELAEAFEFLGGLRLRHQSAQLRRGEAPDNLIAPASLGRLERAELKAAFAVIERQQAVMAQRYAARSAT</sequence>
<evidence type="ECO:0000259" key="3">
    <source>
        <dbReference type="PROSITE" id="PS51371"/>
    </source>
</evidence>
<dbReference type="PROSITE" id="PS51371">
    <property type="entry name" value="CBS"/>
    <property type="match status" value="2"/>
</dbReference>
<feature type="domain" description="CBS" evidence="3">
    <location>
        <begin position="220"/>
        <end position="276"/>
    </location>
</feature>
<dbReference type="InterPro" id="IPR046342">
    <property type="entry name" value="CBS_dom_sf"/>
</dbReference>
<dbReference type="AlphaFoldDB" id="A0A974SMD2"/>
<keyword evidence="5" id="KW-1185">Reference proteome</keyword>
<dbReference type="InterPro" id="IPR051462">
    <property type="entry name" value="CBS_domain-containing"/>
</dbReference>
<evidence type="ECO:0000313" key="4">
    <source>
        <dbReference type="EMBL" id="QRJ62332.1"/>
    </source>
</evidence>
<reference evidence="4" key="1">
    <citation type="submission" date="2020-11" db="EMBL/GenBank/DDBJ databases">
        <title>Azospira restricta DSM 18626 genome sequence.</title>
        <authorList>
            <person name="Moe W.M."/>
        </authorList>
    </citation>
    <scope>NUCLEOTIDE SEQUENCE</scope>
    <source>
        <strain evidence="4">DSM 18626</strain>
    </source>
</reference>
<dbReference type="PANTHER" id="PTHR48108">
    <property type="entry name" value="CBS DOMAIN-CONTAINING PROTEIN CBSX2, CHLOROPLASTIC"/>
    <property type="match status" value="1"/>
</dbReference>
<proteinExistence type="predicted"/>
<dbReference type="Gene3D" id="2.60.120.10">
    <property type="entry name" value="Jelly Rolls"/>
    <property type="match status" value="1"/>
</dbReference>
<dbReference type="InterPro" id="IPR018490">
    <property type="entry name" value="cNMP-bd_dom_sf"/>
</dbReference>
<dbReference type="EMBL" id="CP064781">
    <property type="protein sequence ID" value="QRJ62332.1"/>
    <property type="molecule type" value="Genomic_DNA"/>
</dbReference>
<dbReference type="GO" id="GO:0008773">
    <property type="term" value="F:[protein-PII] uridylyltransferase activity"/>
    <property type="evidence" value="ECO:0007669"/>
    <property type="project" value="InterPro"/>
</dbReference>
<dbReference type="InterPro" id="IPR005105">
    <property type="entry name" value="GlnD_Uridyltrans_N"/>
</dbReference>
<dbReference type="InterPro" id="IPR014710">
    <property type="entry name" value="RmlC-like_jellyroll"/>
</dbReference>
<evidence type="ECO:0000313" key="5">
    <source>
        <dbReference type="Proteomes" id="UP000663444"/>
    </source>
</evidence>
<dbReference type="Pfam" id="PF10335">
    <property type="entry name" value="DUF294_C"/>
    <property type="match status" value="1"/>
</dbReference>
<evidence type="ECO:0000256" key="2">
    <source>
        <dbReference type="PROSITE-ProRule" id="PRU00703"/>
    </source>
</evidence>
<dbReference type="SUPFAM" id="SSF51206">
    <property type="entry name" value="cAMP-binding domain-like"/>
    <property type="match status" value="1"/>
</dbReference>
<dbReference type="Pfam" id="PF03445">
    <property type="entry name" value="DUF294"/>
    <property type="match status" value="1"/>
</dbReference>
<dbReference type="PANTHER" id="PTHR48108:SF26">
    <property type="entry name" value="CBS DOMAIN-CONTAINING PROTEIN DDB_G0289609"/>
    <property type="match status" value="1"/>
</dbReference>
<accession>A0A974SMD2</accession>
<gene>
    <name evidence="4" type="ORF">IWH25_11065</name>
</gene>
<dbReference type="KEGG" id="ares:IWH25_11065"/>
<dbReference type="RefSeq" id="WP_203385865.1">
    <property type="nucleotide sequence ID" value="NZ_CP064781.1"/>
</dbReference>
<dbReference type="Pfam" id="PF00571">
    <property type="entry name" value="CBS"/>
    <property type="match status" value="2"/>
</dbReference>
<keyword evidence="2" id="KW-0129">CBS domain</keyword>
<dbReference type="InterPro" id="IPR043519">
    <property type="entry name" value="NT_sf"/>
</dbReference>
<dbReference type="Gene3D" id="3.10.580.10">
    <property type="entry name" value="CBS-domain"/>
    <property type="match status" value="1"/>
</dbReference>
<protein>
    <submittedName>
        <fullName evidence="4">Cyclic nucleotide-binding/CBS domain-containing protein</fullName>
    </submittedName>
</protein>
<dbReference type="CDD" id="cd04587">
    <property type="entry name" value="CBS_pair_CAP-ED_NT_Pol-beta-like_DUF294_assoc"/>
    <property type="match status" value="1"/>
</dbReference>
<dbReference type="SUPFAM" id="SSF81301">
    <property type="entry name" value="Nucleotidyltransferase"/>
    <property type="match status" value="1"/>
</dbReference>